<organism evidence="1 2">
    <name type="scientific">Microbispora rosea</name>
    <dbReference type="NCBI Taxonomy" id="58117"/>
    <lineage>
        <taxon>Bacteria</taxon>
        <taxon>Bacillati</taxon>
        <taxon>Actinomycetota</taxon>
        <taxon>Actinomycetes</taxon>
        <taxon>Streptosporangiales</taxon>
        <taxon>Streptosporangiaceae</taxon>
        <taxon>Microbispora</taxon>
    </lineage>
</organism>
<sequence>MQTTDLAKAWKDPGFSATLTAEQLSTLPANPVGDLADIADFANEGEVQPIMMSWAPCWITWSSDTNCCAY</sequence>
<dbReference type="Proteomes" id="UP000186096">
    <property type="component" value="Unassembled WGS sequence"/>
</dbReference>
<dbReference type="RefSeq" id="WP_076431873.1">
    <property type="nucleotide sequence ID" value="NZ_CP192071.1"/>
</dbReference>
<dbReference type="AlphaFoldDB" id="A0A1N6QTN3"/>
<accession>A0A1N6QTN3</accession>
<reference evidence="2" key="1">
    <citation type="submission" date="2017-01" db="EMBL/GenBank/DDBJ databases">
        <authorList>
            <person name="Varghese N."/>
            <person name="Submissions S."/>
        </authorList>
    </citation>
    <scope>NUCLEOTIDE SEQUENCE [LARGE SCALE GENOMIC DNA]</scope>
    <source>
        <strain evidence="2">ATCC 12950</strain>
    </source>
</reference>
<name>A0A1N6QTN3_9ACTN</name>
<gene>
    <name evidence="1" type="ORF">SAMN05421833_101118</name>
</gene>
<dbReference type="InterPro" id="IPR027635">
    <property type="entry name" value="Lantibiotic2_lead_pep_dom"/>
</dbReference>
<evidence type="ECO:0000313" key="2">
    <source>
        <dbReference type="Proteomes" id="UP000186096"/>
    </source>
</evidence>
<dbReference type="GeneID" id="97498438"/>
<evidence type="ECO:0000313" key="1">
    <source>
        <dbReference type="EMBL" id="SIQ19980.1"/>
    </source>
</evidence>
<keyword evidence="2" id="KW-1185">Reference proteome</keyword>
<dbReference type="EMBL" id="FTNI01000001">
    <property type="protein sequence ID" value="SIQ19980.1"/>
    <property type="molecule type" value="Genomic_DNA"/>
</dbReference>
<proteinExistence type="predicted"/>
<dbReference type="GO" id="GO:0042742">
    <property type="term" value="P:defense response to bacterium"/>
    <property type="evidence" value="ECO:0007669"/>
    <property type="project" value="InterPro"/>
</dbReference>
<protein>
    <submittedName>
        <fullName evidence="1">Type 2 lantibiotic, mersacidin/lichenicidin family</fullName>
    </submittedName>
</protein>
<dbReference type="NCBIfam" id="TIGR03898">
    <property type="entry name" value="lanti_MRSA_kill"/>
    <property type="match status" value="1"/>
</dbReference>
<dbReference type="OrthoDB" id="896929at2"/>
<dbReference type="STRING" id="58117.SAMN05421833_101118"/>